<dbReference type="Proteomes" id="UP001283361">
    <property type="component" value="Unassembled WGS sequence"/>
</dbReference>
<dbReference type="EMBL" id="JAWDGP010005075">
    <property type="protein sequence ID" value="KAK3759767.1"/>
    <property type="molecule type" value="Genomic_DNA"/>
</dbReference>
<protein>
    <recommendedName>
        <fullName evidence="4">G-protein coupled receptors family 1 profile domain-containing protein</fullName>
    </recommendedName>
</protein>
<dbReference type="SUPFAM" id="SSF81321">
    <property type="entry name" value="Family A G protein-coupled receptor-like"/>
    <property type="match status" value="1"/>
</dbReference>
<gene>
    <name evidence="2" type="ORF">RRG08_041725</name>
</gene>
<comment type="caution">
    <text evidence="2">The sequence shown here is derived from an EMBL/GenBank/DDBJ whole genome shotgun (WGS) entry which is preliminary data.</text>
</comment>
<feature type="transmembrane region" description="Helical" evidence="1">
    <location>
        <begin position="271"/>
        <end position="293"/>
    </location>
</feature>
<dbReference type="Gene3D" id="1.20.1070.10">
    <property type="entry name" value="Rhodopsin 7-helix transmembrane proteins"/>
    <property type="match status" value="1"/>
</dbReference>
<feature type="transmembrane region" description="Helical" evidence="1">
    <location>
        <begin position="35"/>
        <end position="53"/>
    </location>
</feature>
<name>A0AAE1D737_9GAST</name>
<accession>A0AAE1D737</accession>
<keyword evidence="1" id="KW-0472">Membrane</keyword>
<evidence type="ECO:0000256" key="1">
    <source>
        <dbReference type="SAM" id="Phobius"/>
    </source>
</evidence>
<evidence type="ECO:0000313" key="2">
    <source>
        <dbReference type="EMBL" id="KAK3759767.1"/>
    </source>
</evidence>
<dbReference type="AlphaFoldDB" id="A0AAE1D737"/>
<evidence type="ECO:0008006" key="4">
    <source>
        <dbReference type="Google" id="ProtNLM"/>
    </source>
</evidence>
<organism evidence="2 3">
    <name type="scientific">Elysia crispata</name>
    <name type="common">lettuce slug</name>
    <dbReference type="NCBI Taxonomy" id="231223"/>
    <lineage>
        <taxon>Eukaryota</taxon>
        <taxon>Metazoa</taxon>
        <taxon>Spiralia</taxon>
        <taxon>Lophotrochozoa</taxon>
        <taxon>Mollusca</taxon>
        <taxon>Gastropoda</taxon>
        <taxon>Heterobranchia</taxon>
        <taxon>Euthyneura</taxon>
        <taxon>Panpulmonata</taxon>
        <taxon>Sacoglossa</taxon>
        <taxon>Placobranchoidea</taxon>
        <taxon>Plakobranchidae</taxon>
        <taxon>Elysia</taxon>
    </lineage>
</organism>
<proteinExistence type="predicted"/>
<reference evidence="2" key="1">
    <citation type="journal article" date="2023" name="G3 (Bethesda)">
        <title>A reference genome for the long-term kleptoplast-retaining sea slug Elysia crispata morphotype clarki.</title>
        <authorList>
            <person name="Eastman K.E."/>
            <person name="Pendleton A.L."/>
            <person name="Shaikh M.A."/>
            <person name="Suttiyut T."/>
            <person name="Ogas R."/>
            <person name="Tomko P."/>
            <person name="Gavelis G."/>
            <person name="Widhalm J.R."/>
            <person name="Wisecaver J.H."/>
        </authorList>
    </citation>
    <scope>NUCLEOTIDE SEQUENCE</scope>
    <source>
        <strain evidence="2">ECLA1</strain>
    </source>
</reference>
<keyword evidence="1" id="KW-1133">Transmembrane helix</keyword>
<keyword evidence="1" id="KW-0812">Transmembrane</keyword>
<evidence type="ECO:0000313" key="3">
    <source>
        <dbReference type="Proteomes" id="UP001283361"/>
    </source>
</evidence>
<feature type="transmembrane region" description="Helical" evidence="1">
    <location>
        <begin position="154"/>
        <end position="175"/>
    </location>
</feature>
<sequence>MGDLDSVIPLFCYENVTRTSEFLIAVGIELCSDSLAIIVGVAINLWFFAGIVSSKELRCRMRTQIICNVAFYHLVQIFFFLLPRVVQAINTSSSPSPRSFVQCYFLDYLYTAGLASSIVSDYAIFTLCLVFLLQVLNIGPTSRLRWAIVRMGRLAMIFFPWALGLIAAPLSLTLISSKGYPCLDLDWSKTHSLFIAYTLLPIAASTLIVVTAAMLRCRGSRRKSEQLVESGSGMDSSQAYLAVVAVCILCETSEIVRFIDSTLSHKWSLVYRTLSVAVATLRVVFLPFTWLFLPDIRQRIRTCRPCRRDRQDRRDLSTGMPRRRPRFRRWSRRRSEENIELQEPAHLHAYYNKHCWDGRDYF</sequence>
<feature type="transmembrane region" description="Helical" evidence="1">
    <location>
        <begin position="65"/>
        <end position="89"/>
    </location>
</feature>
<keyword evidence="3" id="KW-1185">Reference proteome</keyword>
<feature type="transmembrane region" description="Helical" evidence="1">
    <location>
        <begin position="109"/>
        <end position="133"/>
    </location>
</feature>
<feature type="transmembrane region" description="Helical" evidence="1">
    <location>
        <begin position="195"/>
        <end position="217"/>
    </location>
</feature>